<dbReference type="GO" id="GO:0000959">
    <property type="term" value="P:mitochondrial RNA metabolic process"/>
    <property type="evidence" value="ECO:0007669"/>
    <property type="project" value="UniProtKB-ARBA"/>
</dbReference>
<dbReference type="GO" id="GO:0009414">
    <property type="term" value="P:response to water deprivation"/>
    <property type="evidence" value="ECO:0007669"/>
    <property type="project" value="UniProtKB-ARBA"/>
</dbReference>
<dbReference type="GO" id="GO:0003690">
    <property type="term" value="F:double-stranded DNA binding"/>
    <property type="evidence" value="ECO:0007669"/>
    <property type="project" value="UniProtKB-ARBA"/>
</dbReference>
<name>A0A8S9SGS8_BRACR</name>
<dbReference type="PROSITE" id="PS50102">
    <property type="entry name" value="RRM"/>
    <property type="match status" value="1"/>
</dbReference>
<dbReference type="FunFam" id="3.30.70.330:FF:000612">
    <property type="entry name" value="Glycine-rich RNA-binding protein 2"/>
    <property type="match status" value="1"/>
</dbReference>
<sequence length="178" mass="19704">MRVNQDEKEFFEWLLKVGEGRLETGQEYEDDGYHDQFIDIDESLICQEMAFCKSLGGLLRQGVVSQTGNVPVTSMLGSLRYMSTKLFVGGLSWGTDDQSLREAFANFGEVVDAKVIVDRETGRSRGFGFVNFTDETAANTAISEMDGKDLNGRSIRVNVANERPSTPRVASQGRGRSS</sequence>
<comment type="caution">
    <text evidence="11">The sequence shown here is derived from an EMBL/GenBank/DDBJ whole genome shotgun (WGS) entry which is preliminary data.</text>
</comment>
<dbReference type="SMART" id="SM00360">
    <property type="entry name" value="RRM"/>
    <property type="match status" value="1"/>
</dbReference>
<evidence type="ECO:0000256" key="8">
    <source>
        <dbReference type="ARBA" id="ARBA00049664"/>
    </source>
</evidence>
<dbReference type="PANTHER" id="PTHR48027">
    <property type="entry name" value="HETEROGENEOUS NUCLEAR RIBONUCLEOPROTEIN 87F-RELATED"/>
    <property type="match status" value="1"/>
</dbReference>
<dbReference type="GO" id="GO:0005739">
    <property type="term" value="C:mitochondrion"/>
    <property type="evidence" value="ECO:0007669"/>
    <property type="project" value="UniProtKB-SubCell"/>
</dbReference>
<dbReference type="GO" id="GO:0003727">
    <property type="term" value="F:single-stranded RNA binding"/>
    <property type="evidence" value="ECO:0007669"/>
    <property type="project" value="UniProtKB-ARBA"/>
</dbReference>
<evidence type="ECO:0000259" key="10">
    <source>
        <dbReference type="PROSITE" id="PS50102"/>
    </source>
</evidence>
<dbReference type="SUPFAM" id="SSF54928">
    <property type="entry name" value="RNA-binding domain, RBD"/>
    <property type="match status" value="1"/>
</dbReference>
<comment type="subcellular location">
    <subcellularLocation>
        <location evidence="1">Mitochondrion</location>
    </subcellularLocation>
    <subcellularLocation>
        <location evidence="2">Secreted</location>
    </subcellularLocation>
</comment>
<dbReference type="InterPro" id="IPR048289">
    <property type="entry name" value="RRM2_NsCP33-like"/>
</dbReference>
<keyword evidence="7" id="KW-0496">Mitochondrion</keyword>
<dbReference type="InterPro" id="IPR052462">
    <property type="entry name" value="SLIRP/GR-RBP-like"/>
</dbReference>
<dbReference type="CDD" id="cd21608">
    <property type="entry name" value="RRM2_NsCP33_like"/>
    <property type="match status" value="1"/>
</dbReference>
<dbReference type="Proteomes" id="UP000712600">
    <property type="component" value="Unassembled WGS sequence"/>
</dbReference>
<dbReference type="GO" id="GO:0009651">
    <property type="term" value="P:response to salt stress"/>
    <property type="evidence" value="ECO:0007669"/>
    <property type="project" value="UniProtKB-ARBA"/>
</dbReference>
<dbReference type="InterPro" id="IPR000504">
    <property type="entry name" value="RRM_dom"/>
</dbReference>
<proteinExistence type="inferred from homology"/>
<keyword evidence="3" id="KW-0964">Secreted</keyword>
<evidence type="ECO:0000256" key="4">
    <source>
        <dbReference type="ARBA" id="ARBA00022553"/>
    </source>
</evidence>
<keyword evidence="5 9" id="KW-0694">RNA-binding</keyword>
<dbReference type="GO" id="GO:0035197">
    <property type="term" value="F:siRNA binding"/>
    <property type="evidence" value="ECO:0007669"/>
    <property type="project" value="UniProtKB-ARBA"/>
</dbReference>
<dbReference type="Gene3D" id="3.30.70.330">
    <property type="match status" value="1"/>
</dbReference>
<evidence type="ECO:0000256" key="7">
    <source>
        <dbReference type="ARBA" id="ARBA00023128"/>
    </source>
</evidence>
<dbReference type="InterPro" id="IPR012677">
    <property type="entry name" value="Nucleotide-bd_a/b_plait_sf"/>
</dbReference>
<evidence type="ECO:0000256" key="9">
    <source>
        <dbReference type="PROSITE-ProRule" id="PRU00176"/>
    </source>
</evidence>
<accession>A0A8S9SGS8</accession>
<evidence type="ECO:0000256" key="6">
    <source>
        <dbReference type="ARBA" id="ARBA00022946"/>
    </source>
</evidence>
<keyword evidence="4" id="KW-0597">Phosphoprotein</keyword>
<dbReference type="AlphaFoldDB" id="A0A8S9SGS8"/>
<organism evidence="11 12">
    <name type="scientific">Brassica cretica</name>
    <name type="common">Mustard</name>
    <dbReference type="NCBI Taxonomy" id="69181"/>
    <lineage>
        <taxon>Eukaryota</taxon>
        <taxon>Viridiplantae</taxon>
        <taxon>Streptophyta</taxon>
        <taxon>Embryophyta</taxon>
        <taxon>Tracheophyta</taxon>
        <taxon>Spermatophyta</taxon>
        <taxon>Magnoliopsida</taxon>
        <taxon>eudicotyledons</taxon>
        <taxon>Gunneridae</taxon>
        <taxon>Pentapetalae</taxon>
        <taxon>rosids</taxon>
        <taxon>malvids</taxon>
        <taxon>Brassicales</taxon>
        <taxon>Brassicaceae</taxon>
        <taxon>Brassiceae</taxon>
        <taxon>Brassica</taxon>
    </lineage>
</organism>
<dbReference type="EMBL" id="QGKX02000004">
    <property type="protein sequence ID" value="KAF3600518.1"/>
    <property type="molecule type" value="Genomic_DNA"/>
</dbReference>
<feature type="domain" description="RRM" evidence="10">
    <location>
        <begin position="84"/>
        <end position="162"/>
    </location>
</feature>
<dbReference type="GO" id="GO:1990428">
    <property type="term" value="P:miRNA transport"/>
    <property type="evidence" value="ECO:0007669"/>
    <property type="project" value="UniProtKB-ARBA"/>
</dbReference>
<dbReference type="InterPro" id="IPR035979">
    <property type="entry name" value="RBD_domain_sf"/>
</dbReference>
<comment type="similarity">
    <text evidence="8">Belongs to the GR-RBP family.</text>
</comment>
<dbReference type="Pfam" id="PF00076">
    <property type="entry name" value="RRM_1"/>
    <property type="match status" value="1"/>
</dbReference>
<evidence type="ECO:0000256" key="2">
    <source>
        <dbReference type="ARBA" id="ARBA00004613"/>
    </source>
</evidence>
<protein>
    <recommendedName>
        <fullName evidence="10">RRM domain-containing protein</fullName>
    </recommendedName>
</protein>
<evidence type="ECO:0000256" key="5">
    <source>
        <dbReference type="ARBA" id="ARBA00022884"/>
    </source>
</evidence>
<dbReference type="GO" id="GO:0006858">
    <property type="term" value="P:extracellular transport"/>
    <property type="evidence" value="ECO:0007669"/>
    <property type="project" value="UniProtKB-ARBA"/>
</dbReference>
<keyword evidence="6" id="KW-0809">Transit peptide</keyword>
<evidence type="ECO:0000313" key="12">
    <source>
        <dbReference type="Proteomes" id="UP000712600"/>
    </source>
</evidence>
<dbReference type="GO" id="GO:0009409">
    <property type="term" value="P:response to cold"/>
    <property type="evidence" value="ECO:0007669"/>
    <property type="project" value="UniProtKB-ARBA"/>
</dbReference>
<dbReference type="GO" id="GO:0050688">
    <property type="term" value="P:regulation of defense response to virus"/>
    <property type="evidence" value="ECO:0007669"/>
    <property type="project" value="UniProtKB-ARBA"/>
</dbReference>
<dbReference type="GO" id="GO:0003697">
    <property type="term" value="F:single-stranded DNA binding"/>
    <property type="evidence" value="ECO:0007669"/>
    <property type="project" value="UniProtKB-ARBA"/>
</dbReference>
<evidence type="ECO:0000256" key="3">
    <source>
        <dbReference type="ARBA" id="ARBA00022525"/>
    </source>
</evidence>
<evidence type="ECO:0000256" key="1">
    <source>
        <dbReference type="ARBA" id="ARBA00004173"/>
    </source>
</evidence>
<gene>
    <name evidence="11" type="ORF">F2Q69_00035966</name>
</gene>
<dbReference type="GO" id="GO:0005615">
    <property type="term" value="C:extracellular space"/>
    <property type="evidence" value="ECO:0007669"/>
    <property type="project" value="UniProtKB-ARBA"/>
</dbReference>
<evidence type="ECO:0000313" key="11">
    <source>
        <dbReference type="EMBL" id="KAF3600518.1"/>
    </source>
</evidence>
<dbReference type="GO" id="GO:0035198">
    <property type="term" value="F:miRNA binding"/>
    <property type="evidence" value="ECO:0007669"/>
    <property type="project" value="UniProtKB-ARBA"/>
</dbReference>
<reference evidence="11" key="1">
    <citation type="submission" date="2019-12" db="EMBL/GenBank/DDBJ databases">
        <title>Genome sequencing and annotation of Brassica cretica.</title>
        <authorList>
            <person name="Studholme D.J."/>
            <person name="Sarris P."/>
        </authorList>
    </citation>
    <scope>NUCLEOTIDE SEQUENCE</scope>
    <source>
        <strain evidence="11">PFS-109/04</strain>
        <tissue evidence="11">Leaf</tissue>
    </source>
</reference>